<protein>
    <submittedName>
        <fullName evidence="1">Uncharacterized protein</fullName>
    </submittedName>
</protein>
<dbReference type="OrthoDB" id="2588159at2759"/>
<keyword evidence="2" id="KW-1185">Reference proteome</keyword>
<dbReference type="EMBL" id="JAPQKR010000008">
    <property type="protein sequence ID" value="KAJ5211475.1"/>
    <property type="molecule type" value="Genomic_DNA"/>
</dbReference>
<sequence>MYNDNNINIQSTQPGKIQCLLDTPDQGLGYVNDFRGALVEGYGNYLQGLTSWINSKLNLQMSAQVSYNLPMDMEANIPYVNAPEWESPQFASNIGGYRHHRQWQRPLGARHAAAFYRSRLRLCK</sequence>
<reference evidence="1" key="1">
    <citation type="submission" date="2022-12" db="EMBL/GenBank/DDBJ databases">
        <authorList>
            <person name="Petersen C."/>
        </authorList>
    </citation>
    <scope>NUCLEOTIDE SEQUENCE</scope>
    <source>
        <strain evidence="1">IBT 15544</strain>
    </source>
</reference>
<name>A0A9W9T7J1_9EURO</name>
<comment type="caution">
    <text evidence="1">The sequence shown here is derived from an EMBL/GenBank/DDBJ whole genome shotgun (WGS) entry which is preliminary data.</text>
</comment>
<evidence type="ECO:0000313" key="2">
    <source>
        <dbReference type="Proteomes" id="UP001150904"/>
    </source>
</evidence>
<evidence type="ECO:0000313" key="1">
    <source>
        <dbReference type="EMBL" id="KAJ5211475.1"/>
    </source>
</evidence>
<reference evidence="1" key="2">
    <citation type="journal article" date="2023" name="IMA Fungus">
        <title>Comparative genomic study of the Penicillium genus elucidates a diverse pangenome and 15 lateral gene transfer events.</title>
        <authorList>
            <person name="Petersen C."/>
            <person name="Sorensen T."/>
            <person name="Nielsen M.R."/>
            <person name="Sondergaard T.E."/>
            <person name="Sorensen J.L."/>
            <person name="Fitzpatrick D.A."/>
            <person name="Frisvad J.C."/>
            <person name="Nielsen K.L."/>
        </authorList>
    </citation>
    <scope>NUCLEOTIDE SEQUENCE</scope>
    <source>
        <strain evidence="1">IBT 15544</strain>
    </source>
</reference>
<dbReference type="Proteomes" id="UP001150904">
    <property type="component" value="Unassembled WGS sequence"/>
</dbReference>
<dbReference type="AlphaFoldDB" id="A0A9W9T7J1"/>
<accession>A0A9W9T7J1</accession>
<proteinExistence type="predicted"/>
<gene>
    <name evidence="1" type="ORF">N7498_003121</name>
</gene>
<organism evidence="1 2">
    <name type="scientific">Penicillium cinerascens</name>
    <dbReference type="NCBI Taxonomy" id="70096"/>
    <lineage>
        <taxon>Eukaryota</taxon>
        <taxon>Fungi</taxon>
        <taxon>Dikarya</taxon>
        <taxon>Ascomycota</taxon>
        <taxon>Pezizomycotina</taxon>
        <taxon>Eurotiomycetes</taxon>
        <taxon>Eurotiomycetidae</taxon>
        <taxon>Eurotiales</taxon>
        <taxon>Aspergillaceae</taxon>
        <taxon>Penicillium</taxon>
    </lineage>
</organism>
<dbReference type="GeneID" id="83177484"/>
<dbReference type="RefSeq" id="XP_058309645.1">
    <property type="nucleotide sequence ID" value="XM_058450183.1"/>
</dbReference>